<evidence type="ECO:0000256" key="1">
    <source>
        <dbReference type="SAM" id="MobiDB-lite"/>
    </source>
</evidence>
<reference evidence="2" key="1">
    <citation type="journal article" date="2015" name="Nature">
        <title>Complex archaea that bridge the gap between prokaryotes and eukaryotes.</title>
        <authorList>
            <person name="Spang A."/>
            <person name="Saw J.H."/>
            <person name="Jorgensen S.L."/>
            <person name="Zaremba-Niedzwiedzka K."/>
            <person name="Martijn J."/>
            <person name="Lind A.E."/>
            <person name="van Eijk R."/>
            <person name="Schleper C."/>
            <person name="Guy L."/>
            <person name="Ettema T.J."/>
        </authorList>
    </citation>
    <scope>NUCLEOTIDE SEQUENCE</scope>
</reference>
<accession>A0A0F9F8H9</accession>
<evidence type="ECO:0000313" key="2">
    <source>
        <dbReference type="EMBL" id="KKL74771.1"/>
    </source>
</evidence>
<name>A0A0F9F8H9_9ZZZZ</name>
<gene>
    <name evidence="2" type="ORF">LCGC14_2061580</name>
</gene>
<feature type="non-terminal residue" evidence="2">
    <location>
        <position position="1"/>
    </location>
</feature>
<dbReference type="EMBL" id="LAZR01024549">
    <property type="protein sequence ID" value="KKL74771.1"/>
    <property type="molecule type" value="Genomic_DNA"/>
</dbReference>
<organism evidence="2">
    <name type="scientific">marine sediment metagenome</name>
    <dbReference type="NCBI Taxonomy" id="412755"/>
    <lineage>
        <taxon>unclassified sequences</taxon>
        <taxon>metagenomes</taxon>
        <taxon>ecological metagenomes</taxon>
    </lineage>
</organism>
<proteinExistence type="predicted"/>
<sequence length="110" mass="12700">KIMRGMDFRPGNDKTRGNRSYKPHEDVAWRMNGKINSSQIGYLDCVDCKSGRGQVLDNMFQCEEYWIRGKAVAVHFGRGSNLLGRANRKGFPNHKVQFDSFVKKMKMILE</sequence>
<comment type="caution">
    <text evidence="2">The sequence shown here is derived from an EMBL/GenBank/DDBJ whole genome shotgun (WGS) entry which is preliminary data.</text>
</comment>
<feature type="region of interest" description="Disordered" evidence="1">
    <location>
        <begin position="1"/>
        <end position="22"/>
    </location>
</feature>
<protein>
    <submittedName>
        <fullName evidence="2">Uncharacterized protein</fullName>
    </submittedName>
</protein>
<dbReference type="AlphaFoldDB" id="A0A0F9F8H9"/>